<dbReference type="Gene3D" id="3.30.70.20">
    <property type="match status" value="2"/>
</dbReference>
<gene>
    <name evidence="7" type="ORF">HPA02_08680</name>
</gene>
<feature type="domain" description="4Fe-4S ferredoxin-type" evidence="6">
    <location>
        <begin position="423"/>
        <end position="452"/>
    </location>
</feature>
<evidence type="ECO:0000256" key="5">
    <source>
        <dbReference type="SAM" id="MobiDB-lite"/>
    </source>
</evidence>
<evidence type="ECO:0000313" key="8">
    <source>
        <dbReference type="Proteomes" id="UP000321275"/>
    </source>
</evidence>
<dbReference type="InterPro" id="IPR017896">
    <property type="entry name" value="4Fe4S_Fe-S-bd"/>
</dbReference>
<dbReference type="PANTHER" id="PTHR43687">
    <property type="entry name" value="ADENYLYLSULFATE REDUCTASE, BETA SUBUNIT"/>
    <property type="match status" value="1"/>
</dbReference>
<sequence length="563" mass="60667">MTQPLAADDRNRLARESAYRRVSWPRNLAPSSVSYASEGHALLIGSEVEVRRAAVTLEDHGLASVTLLLSEAASAIDDDEADELLRRTRALPSHALNRGEAEALTLEGYLGHFRVGLARDGEWLDLARALAGRDHFDLILDLGHQPRLDLELPPPGYLASRGAPLEASALADWAALVGEFDKPRYFEIDADLCAHDAQGKRGCSRCLEVCPADAIASHPGRIAARVEIDPFRCHGVGSCSSACPTGAIRYRLPEDRQLQHTLAAWLEHYRQAGGRDPVVRFAAAAELADEARVAGQLIDLPLEELGSAGHDQWLAALAFGAAEVRIQYLAEMPERLRSFLDDELALAHGLLEALGLSPERIRAIDADPATRDAPPRLPALTPLTKAPEAPSKRERLNRVLDHLAAQGGGDGGRHALPRGAAYGGIRVDSQRCTLCLACVSTCPTPALAAGQEQPALSLREADCVQCGLCEATCPEQAIALEPGFLAGPERSERRPLHEAAPFHCIGCGKAFASAATIEAIKAKLAAHPYFSGEAAQRLEMCEDCRVRDVWRSLARDPEAQLKV</sequence>
<feature type="compositionally biased region" description="Low complexity" evidence="5">
    <location>
        <begin position="378"/>
        <end position="389"/>
    </location>
</feature>
<dbReference type="RefSeq" id="WP_146801860.1">
    <property type="nucleotide sequence ID" value="NZ_BJUK01000007.1"/>
</dbReference>
<keyword evidence="3" id="KW-0408">Iron</keyword>
<name>A0A510X7Z5_9GAMM</name>
<evidence type="ECO:0000256" key="2">
    <source>
        <dbReference type="ARBA" id="ARBA00022723"/>
    </source>
</evidence>
<dbReference type="EMBL" id="BJUK01000007">
    <property type="protein sequence ID" value="GEK46585.1"/>
    <property type="molecule type" value="Genomic_DNA"/>
</dbReference>
<evidence type="ECO:0000256" key="4">
    <source>
        <dbReference type="ARBA" id="ARBA00023014"/>
    </source>
</evidence>
<dbReference type="PANTHER" id="PTHR43687:SF4">
    <property type="entry name" value="BLR5484 PROTEIN"/>
    <property type="match status" value="1"/>
</dbReference>
<keyword evidence="8" id="KW-1185">Reference proteome</keyword>
<reference evidence="7 8" key="1">
    <citation type="submission" date="2019-07" db="EMBL/GenBank/DDBJ databases">
        <title>Whole genome shotgun sequence of Halomonas pacifica NBRC 102220.</title>
        <authorList>
            <person name="Hosoyama A."/>
            <person name="Uohara A."/>
            <person name="Ohji S."/>
            <person name="Ichikawa N."/>
        </authorList>
    </citation>
    <scope>NUCLEOTIDE SEQUENCE [LARGE SCALE GENOMIC DNA]</scope>
    <source>
        <strain evidence="7 8">NBRC 102220</strain>
    </source>
</reference>
<keyword evidence="2" id="KW-0479">Metal-binding</keyword>
<dbReference type="OrthoDB" id="9808559at2"/>
<protein>
    <submittedName>
        <fullName evidence="7">Ferredoxin</fullName>
    </submittedName>
</protein>
<feature type="domain" description="4Fe-4S ferredoxin-type" evidence="6">
    <location>
        <begin position="224"/>
        <end position="253"/>
    </location>
</feature>
<feature type="domain" description="4Fe-4S ferredoxin-type" evidence="6">
    <location>
        <begin position="454"/>
        <end position="483"/>
    </location>
</feature>
<dbReference type="AlphaFoldDB" id="A0A510X7Z5"/>
<dbReference type="Proteomes" id="UP000321275">
    <property type="component" value="Unassembled WGS sequence"/>
</dbReference>
<accession>A0A510X7Z5</accession>
<dbReference type="GO" id="GO:0046872">
    <property type="term" value="F:metal ion binding"/>
    <property type="evidence" value="ECO:0007669"/>
    <property type="project" value="UniProtKB-KW"/>
</dbReference>
<dbReference type="InterPro" id="IPR017900">
    <property type="entry name" value="4Fe4S_Fe_S_CS"/>
</dbReference>
<evidence type="ECO:0000259" key="6">
    <source>
        <dbReference type="PROSITE" id="PS51379"/>
    </source>
</evidence>
<comment type="caution">
    <text evidence="7">The sequence shown here is derived from an EMBL/GenBank/DDBJ whole genome shotgun (WGS) entry which is preliminary data.</text>
</comment>
<dbReference type="Pfam" id="PF13187">
    <property type="entry name" value="Fer4_9"/>
    <property type="match status" value="1"/>
</dbReference>
<dbReference type="GO" id="GO:0051539">
    <property type="term" value="F:4 iron, 4 sulfur cluster binding"/>
    <property type="evidence" value="ECO:0007669"/>
    <property type="project" value="UniProtKB-KW"/>
</dbReference>
<dbReference type="SUPFAM" id="SSF54862">
    <property type="entry name" value="4Fe-4S ferredoxins"/>
    <property type="match status" value="1"/>
</dbReference>
<evidence type="ECO:0000313" key="7">
    <source>
        <dbReference type="EMBL" id="GEK46585.1"/>
    </source>
</evidence>
<dbReference type="Pfam" id="PF12838">
    <property type="entry name" value="Fer4_7"/>
    <property type="match status" value="1"/>
</dbReference>
<keyword evidence="4" id="KW-0411">Iron-sulfur</keyword>
<feature type="region of interest" description="Disordered" evidence="5">
    <location>
        <begin position="366"/>
        <end position="390"/>
    </location>
</feature>
<dbReference type="InterPro" id="IPR050572">
    <property type="entry name" value="Fe-S_Ferredoxin"/>
</dbReference>
<proteinExistence type="predicted"/>
<dbReference type="PROSITE" id="PS00198">
    <property type="entry name" value="4FE4S_FER_1"/>
    <property type="match status" value="1"/>
</dbReference>
<evidence type="ECO:0000256" key="3">
    <source>
        <dbReference type="ARBA" id="ARBA00023004"/>
    </source>
</evidence>
<evidence type="ECO:0000256" key="1">
    <source>
        <dbReference type="ARBA" id="ARBA00022485"/>
    </source>
</evidence>
<dbReference type="PROSITE" id="PS51379">
    <property type="entry name" value="4FE4S_FER_2"/>
    <property type="match status" value="4"/>
</dbReference>
<feature type="domain" description="4Fe-4S ferredoxin-type" evidence="6">
    <location>
        <begin position="191"/>
        <end position="220"/>
    </location>
</feature>
<organism evidence="7 8">
    <name type="scientific">Bisbaumannia pacifica</name>
    <dbReference type="NCBI Taxonomy" id="77098"/>
    <lineage>
        <taxon>Bacteria</taxon>
        <taxon>Pseudomonadati</taxon>
        <taxon>Pseudomonadota</taxon>
        <taxon>Gammaproteobacteria</taxon>
        <taxon>Oceanospirillales</taxon>
        <taxon>Halomonadaceae</taxon>
        <taxon>Bisbaumannia</taxon>
    </lineage>
</organism>
<keyword evidence="1" id="KW-0004">4Fe-4S</keyword>